<proteinExistence type="predicted"/>
<accession>A0A0P1A4Z2</accession>
<protein>
    <submittedName>
        <fullName evidence="2">Uncharacterized protein</fullName>
    </submittedName>
</protein>
<evidence type="ECO:0000256" key="1">
    <source>
        <dbReference type="SAM" id="Phobius"/>
    </source>
</evidence>
<keyword evidence="1" id="KW-0472">Membrane</keyword>
<dbReference type="Proteomes" id="UP000054928">
    <property type="component" value="Unassembled WGS sequence"/>
</dbReference>
<dbReference type="RefSeq" id="XP_024571629.1">
    <property type="nucleotide sequence ID" value="XM_024722203.1"/>
</dbReference>
<name>A0A0P1A4Z2_PLAHL</name>
<reference evidence="3" key="1">
    <citation type="submission" date="2014-09" db="EMBL/GenBank/DDBJ databases">
        <authorList>
            <person name="Sharma Rahul"/>
            <person name="Thines Marco"/>
        </authorList>
    </citation>
    <scope>NUCLEOTIDE SEQUENCE [LARGE SCALE GENOMIC DNA]</scope>
</reference>
<feature type="transmembrane region" description="Helical" evidence="1">
    <location>
        <begin position="31"/>
        <end position="48"/>
    </location>
</feature>
<keyword evidence="1" id="KW-0812">Transmembrane</keyword>
<evidence type="ECO:0000313" key="3">
    <source>
        <dbReference type="Proteomes" id="UP000054928"/>
    </source>
</evidence>
<keyword evidence="1" id="KW-1133">Transmembrane helix</keyword>
<dbReference type="EMBL" id="CCYD01000041">
    <property type="protein sequence ID" value="CEG35260.1"/>
    <property type="molecule type" value="Genomic_DNA"/>
</dbReference>
<organism evidence="2 3">
    <name type="scientific">Plasmopara halstedii</name>
    <name type="common">Downy mildew of sunflower</name>
    <dbReference type="NCBI Taxonomy" id="4781"/>
    <lineage>
        <taxon>Eukaryota</taxon>
        <taxon>Sar</taxon>
        <taxon>Stramenopiles</taxon>
        <taxon>Oomycota</taxon>
        <taxon>Peronosporomycetes</taxon>
        <taxon>Peronosporales</taxon>
        <taxon>Peronosporaceae</taxon>
        <taxon>Plasmopara</taxon>
    </lineage>
</organism>
<sequence>MALLLCDLVSIIDIGAKRSDVTLHSLLPFDFRLSIIVSLVAGTFLIIIREQGHLIRSLVPGQEMGDAKDRMKEASLLLGS</sequence>
<keyword evidence="3" id="KW-1185">Reference proteome</keyword>
<evidence type="ECO:0000313" key="2">
    <source>
        <dbReference type="EMBL" id="CEG35260.1"/>
    </source>
</evidence>
<dbReference type="GeneID" id="36404442"/>
<dbReference type="AlphaFoldDB" id="A0A0P1A4Z2"/>